<keyword evidence="2" id="KW-1185">Reference proteome</keyword>
<name>A0ACC0XPN8_9ROSI</name>
<comment type="caution">
    <text evidence="1">The sequence shown here is derived from an EMBL/GenBank/DDBJ whole genome shotgun (WGS) entry which is preliminary data.</text>
</comment>
<organism evidence="1 2">
    <name type="scientific">Pistacia integerrima</name>
    <dbReference type="NCBI Taxonomy" id="434235"/>
    <lineage>
        <taxon>Eukaryota</taxon>
        <taxon>Viridiplantae</taxon>
        <taxon>Streptophyta</taxon>
        <taxon>Embryophyta</taxon>
        <taxon>Tracheophyta</taxon>
        <taxon>Spermatophyta</taxon>
        <taxon>Magnoliopsida</taxon>
        <taxon>eudicotyledons</taxon>
        <taxon>Gunneridae</taxon>
        <taxon>Pentapetalae</taxon>
        <taxon>rosids</taxon>
        <taxon>malvids</taxon>
        <taxon>Sapindales</taxon>
        <taxon>Anacardiaceae</taxon>
        <taxon>Pistacia</taxon>
    </lineage>
</organism>
<dbReference type="Proteomes" id="UP001163603">
    <property type="component" value="Chromosome 11"/>
</dbReference>
<evidence type="ECO:0000313" key="1">
    <source>
        <dbReference type="EMBL" id="KAJ0021053.1"/>
    </source>
</evidence>
<dbReference type="EMBL" id="CM047746">
    <property type="protein sequence ID" value="KAJ0021053.1"/>
    <property type="molecule type" value="Genomic_DNA"/>
</dbReference>
<proteinExistence type="predicted"/>
<accession>A0ACC0XPN8</accession>
<sequence>MGLPWCRVHTILSNDHGRLLFVHIIHTTLVAGWTGSMVLYELVIFYYIYKMNNLYKVNFKTVISNIDIQI</sequence>
<gene>
    <name evidence="1" type="ORF">Pint_31010</name>
</gene>
<evidence type="ECO:0000313" key="2">
    <source>
        <dbReference type="Proteomes" id="UP001163603"/>
    </source>
</evidence>
<protein>
    <submittedName>
        <fullName evidence="1">Uncharacterized protein</fullName>
    </submittedName>
</protein>
<reference evidence="2" key="1">
    <citation type="journal article" date="2023" name="G3 (Bethesda)">
        <title>Genome assembly and association tests identify interacting loci associated with vigor, precocity, and sex in interspecific pistachio rootstocks.</title>
        <authorList>
            <person name="Palmer W."/>
            <person name="Jacygrad E."/>
            <person name="Sagayaradj S."/>
            <person name="Cavanaugh K."/>
            <person name="Han R."/>
            <person name="Bertier L."/>
            <person name="Beede B."/>
            <person name="Kafkas S."/>
            <person name="Golino D."/>
            <person name="Preece J."/>
            <person name="Michelmore R."/>
        </authorList>
    </citation>
    <scope>NUCLEOTIDE SEQUENCE [LARGE SCALE GENOMIC DNA]</scope>
</reference>